<feature type="domain" description="EF-hand" evidence="2">
    <location>
        <begin position="154"/>
        <end position="179"/>
    </location>
</feature>
<accession>X6LIR2</accession>
<dbReference type="Proteomes" id="UP000023152">
    <property type="component" value="Unassembled WGS sequence"/>
</dbReference>
<dbReference type="EMBL" id="ASPP01039403">
    <property type="protein sequence ID" value="ETO01037.1"/>
    <property type="molecule type" value="Genomic_DNA"/>
</dbReference>
<protein>
    <recommendedName>
        <fullName evidence="2">EF-hand domain-containing protein</fullName>
    </recommendedName>
</protein>
<feature type="transmembrane region" description="Helical" evidence="1">
    <location>
        <begin position="73"/>
        <end position="95"/>
    </location>
</feature>
<dbReference type="AlphaFoldDB" id="X6LIR2"/>
<name>X6LIR2_RETFI</name>
<dbReference type="GO" id="GO:0005509">
    <property type="term" value="F:calcium ion binding"/>
    <property type="evidence" value="ECO:0007669"/>
    <property type="project" value="InterPro"/>
</dbReference>
<organism evidence="3 4">
    <name type="scientific">Reticulomyxa filosa</name>
    <dbReference type="NCBI Taxonomy" id="46433"/>
    <lineage>
        <taxon>Eukaryota</taxon>
        <taxon>Sar</taxon>
        <taxon>Rhizaria</taxon>
        <taxon>Retaria</taxon>
        <taxon>Foraminifera</taxon>
        <taxon>Monothalamids</taxon>
        <taxon>Reticulomyxidae</taxon>
        <taxon>Reticulomyxa</taxon>
    </lineage>
</organism>
<dbReference type="Gene3D" id="1.10.238.10">
    <property type="entry name" value="EF-hand"/>
    <property type="match status" value="1"/>
</dbReference>
<feature type="transmembrane region" description="Helical" evidence="1">
    <location>
        <begin position="101"/>
        <end position="119"/>
    </location>
</feature>
<comment type="caution">
    <text evidence="3">The sequence shown here is derived from an EMBL/GenBank/DDBJ whole genome shotgun (WGS) entry which is preliminary data.</text>
</comment>
<proteinExistence type="predicted"/>
<evidence type="ECO:0000313" key="4">
    <source>
        <dbReference type="Proteomes" id="UP000023152"/>
    </source>
</evidence>
<dbReference type="InterPro" id="IPR018247">
    <property type="entry name" value="EF_Hand_1_Ca_BS"/>
</dbReference>
<dbReference type="InterPro" id="IPR002048">
    <property type="entry name" value="EF_hand_dom"/>
</dbReference>
<evidence type="ECO:0000313" key="3">
    <source>
        <dbReference type="EMBL" id="ETO01037.1"/>
    </source>
</evidence>
<dbReference type="PROSITE" id="PS50222">
    <property type="entry name" value="EF_HAND_2"/>
    <property type="match status" value="1"/>
</dbReference>
<keyword evidence="1" id="KW-1133">Transmembrane helix</keyword>
<gene>
    <name evidence="3" type="ORF">RFI_36403</name>
</gene>
<keyword evidence="1" id="KW-0472">Membrane</keyword>
<evidence type="ECO:0000259" key="2">
    <source>
        <dbReference type="PROSITE" id="PS50222"/>
    </source>
</evidence>
<feature type="non-terminal residue" evidence="3">
    <location>
        <position position="202"/>
    </location>
</feature>
<sequence>KNETESESGSNGSNGSNSTQLLEKVKPLTETLLKLYALILPYWAIASERATTAWSQIKPYYEKYYMPEMAECAIGLILMFFGGQYAMTIACYTALQISGSQTKEQSISLLFVPFFFFFLKKKGGKSYMSEHFKKKKKKRFAAKEAFEKDETARKYVDENNDGQISSDELVPAARKFLQGSSEEKLKAITNLKAVILAVDPQE</sequence>
<dbReference type="PROSITE" id="PS00018">
    <property type="entry name" value="EF_HAND_1"/>
    <property type="match status" value="1"/>
</dbReference>
<keyword evidence="4" id="KW-1185">Reference proteome</keyword>
<evidence type="ECO:0000256" key="1">
    <source>
        <dbReference type="SAM" id="Phobius"/>
    </source>
</evidence>
<keyword evidence="1" id="KW-0812">Transmembrane</keyword>
<feature type="non-terminal residue" evidence="3">
    <location>
        <position position="1"/>
    </location>
</feature>
<reference evidence="3 4" key="1">
    <citation type="journal article" date="2013" name="Curr. Biol.">
        <title>The Genome of the Foraminiferan Reticulomyxa filosa.</title>
        <authorList>
            <person name="Glockner G."/>
            <person name="Hulsmann N."/>
            <person name="Schleicher M."/>
            <person name="Noegel A.A."/>
            <person name="Eichinger L."/>
            <person name="Gallinger C."/>
            <person name="Pawlowski J."/>
            <person name="Sierra R."/>
            <person name="Euteneuer U."/>
            <person name="Pillet L."/>
            <person name="Moustafa A."/>
            <person name="Platzer M."/>
            <person name="Groth M."/>
            <person name="Szafranski K."/>
            <person name="Schliwa M."/>
        </authorList>
    </citation>
    <scope>NUCLEOTIDE SEQUENCE [LARGE SCALE GENOMIC DNA]</scope>
</reference>